<dbReference type="Proteomes" id="UP001212008">
    <property type="component" value="Unassembled WGS sequence"/>
</dbReference>
<comment type="caution">
    <text evidence="4">The sequence shown here is derived from an EMBL/GenBank/DDBJ whole genome shotgun (WGS) entry which is preliminary data.</text>
</comment>
<keyword evidence="2" id="KW-0808">Transferase</keyword>
<evidence type="ECO:0000256" key="2">
    <source>
        <dbReference type="ARBA" id="ARBA00022679"/>
    </source>
</evidence>
<dbReference type="PANTHER" id="PTHR11548">
    <property type="entry name" value="THYMIDYLATE SYNTHASE 1"/>
    <property type="match status" value="1"/>
</dbReference>
<dbReference type="AlphaFoldDB" id="A0ABD4W6V0"/>
<dbReference type="PANTHER" id="PTHR11548:SF1">
    <property type="entry name" value="THYMIDYLATE SYNTHASE 1"/>
    <property type="match status" value="1"/>
</dbReference>
<dbReference type="GO" id="GO:0032259">
    <property type="term" value="P:methylation"/>
    <property type="evidence" value="ECO:0007669"/>
    <property type="project" value="UniProtKB-KW"/>
</dbReference>
<evidence type="ECO:0000259" key="3">
    <source>
        <dbReference type="Pfam" id="PF00303"/>
    </source>
</evidence>
<dbReference type="Pfam" id="PF00303">
    <property type="entry name" value="Thymidylat_synt"/>
    <property type="match status" value="1"/>
</dbReference>
<dbReference type="InterPro" id="IPR023451">
    <property type="entry name" value="Thymidate_synth/dCMP_Mease_dom"/>
</dbReference>
<organism evidence="4 5">
    <name type="scientific">Bifidobacterium pseudocatenulatum</name>
    <dbReference type="NCBI Taxonomy" id="28026"/>
    <lineage>
        <taxon>Bacteria</taxon>
        <taxon>Bacillati</taxon>
        <taxon>Actinomycetota</taxon>
        <taxon>Actinomycetes</taxon>
        <taxon>Bifidobacteriales</taxon>
        <taxon>Bifidobacteriaceae</taxon>
        <taxon>Bifidobacterium</taxon>
    </lineage>
</organism>
<sequence length="104" mass="11695">MQFESAEEQEAFLSKADHLHKWSGECQYENLLLDVLQNGVPSNDRTGVGTISLFGTRMEFDLSKAFPLITSKKVFLKGVIVFGLRRPRPLGWGGSKPSSFHRLL</sequence>
<dbReference type="SUPFAM" id="SSF55831">
    <property type="entry name" value="Thymidylate synthase/dCMP hydroxymethylase"/>
    <property type="match status" value="1"/>
</dbReference>
<keyword evidence="1" id="KW-0489">Methyltransferase</keyword>
<dbReference type="GO" id="GO:0008168">
    <property type="term" value="F:methyltransferase activity"/>
    <property type="evidence" value="ECO:0007669"/>
    <property type="project" value="UniProtKB-KW"/>
</dbReference>
<protein>
    <submittedName>
        <fullName evidence="4">Thymidylate synthase</fullName>
    </submittedName>
</protein>
<evidence type="ECO:0000256" key="1">
    <source>
        <dbReference type="ARBA" id="ARBA00022603"/>
    </source>
</evidence>
<gene>
    <name evidence="4" type="ORF">PMN70_00450</name>
</gene>
<feature type="domain" description="Thymidylate synthase/dCMP hydroxymethylase" evidence="3">
    <location>
        <begin position="27"/>
        <end position="80"/>
    </location>
</feature>
<name>A0ABD4W6V0_BIFPS</name>
<dbReference type="InterPro" id="IPR045097">
    <property type="entry name" value="Thymidate_synth/dCMP_Mease"/>
</dbReference>
<dbReference type="Gene3D" id="3.30.572.10">
    <property type="entry name" value="Thymidylate synthase/dCMP hydroxymethylase domain"/>
    <property type="match status" value="1"/>
</dbReference>
<reference evidence="4 5" key="1">
    <citation type="submission" date="2023-01" db="EMBL/GenBank/DDBJ databases">
        <title>Human gut microbiome strain richness.</title>
        <authorList>
            <person name="Chen-Liaw A."/>
        </authorList>
    </citation>
    <scope>NUCLEOTIDE SEQUENCE [LARGE SCALE GENOMIC DNA]</scope>
    <source>
        <strain evidence="4 5">RTP21311st1_C8_RTP21311_201001</strain>
    </source>
</reference>
<accession>A0ABD4W6V0</accession>
<dbReference type="EMBL" id="JAQKRA010000001">
    <property type="protein sequence ID" value="MDB6490687.1"/>
    <property type="molecule type" value="Genomic_DNA"/>
</dbReference>
<evidence type="ECO:0000313" key="5">
    <source>
        <dbReference type="Proteomes" id="UP001212008"/>
    </source>
</evidence>
<evidence type="ECO:0000313" key="4">
    <source>
        <dbReference type="EMBL" id="MDB6490687.1"/>
    </source>
</evidence>
<dbReference type="InterPro" id="IPR036926">
    <property type="entry name" value="Thymidate_synth/dCMP_Mease_sf"/>
</dbReference>
<proteinExistence type="predicted"/>